<feature type="compositionally biased region" description="Basic and acidic residues" evidence="1">
    <location>
        <begin position="241"/>
        <end position="250"/>
    </location>
</feature>
<feature type="region of interest" description="Disordered" evidence="1">
    <location>
        <begin position="1"/>
        <end position="320"/>
    </location>
</feature>
<protein>
    <submittedName>
        <fullName evidence="2">Uncharacterized protein</fullName>
    </submittedName>
</protein>
<feature type="compositionally biased region" description="Basic residues" evidence="1">
    <location>
        <begin position="215"/>
        <end position="224"/>
    </location>
</feature>
<feature type="compositionally biased region" description="Basic and acidic residues" evidence="1">
    <location>
        <begin position="129"/>
        <end position="152"/>
    </location>
</feature>
<evidence type="ECO:0000313" key="2">
    <source>
        <dbReference type="EMBL" id="CAA9570674.1"/>
    </source>
</evidence>
<feature type="compositionally biased region" description="Basic residues" evidence="1">
    <location>
        <begin position="55"/>
        <end position="77"/>
    </location>
</feature>
<feature type="compositionally biased region" description="Pro residues" evidence="1">
    <location>
        <begin position="311"/>
        <end position="320"/>
    </location>
</feature>
<accession>A0A6J4VB89</accession>
<feature type="compositionally biased region" description="Low complexity" evidence="1">
    <location>
        <begin position="270"/>
        <end position="282"/>
    </location>
</feature>
<dbReference type="EMBL" id="CADCWF010000251">
    <property type="protein sequence ID" value="CAA9570674.1"/>
    <property type="molecule type" value="Genomic_DNA"/>
</dbReference>
<dbReference type="AlphaFoldDB" id="A0A6J4VB89"/>
<feature type="compositionally biased region" description="Basic and acidic residues" evidence="1">
    <location>
        <begin position="197"/>
        <end position="212"/>
    </location>
</feature>
<gene>
    <name evidence="2" type="ORF">AVDCRST_MAG59-3513</name>
</gene>
<name>A0A6J4VB89_9BACT</name>
<evidence type="ECO:0000256" key="1">
    <source>
        <dbReference type="SAM" id="MobiDB-lite"/>
    </source>
</evidence>
<organism evidence="2">
    <name type="scientific">uncultured Thermomicrobiales bacterium</name>
    <dbReference type="NCBI Taxonomy" id="1645740"/>
    <lineage>
        <taxon>Bacteria</taxon>
        <taxon>Pseudomonadati</taxon>
        <taxon>Thermomicrobiota</taxon>
        <taxon>Thermomicrobia</taxon>
        <taxon>Thermomicrobiales</taxon>
        <taxon>environmental samples</taxon>
    </lineage>
</organism>
<feature type="non-terminal residue" evidence="2">
    <location>
        <position position="320"/>
    </location>
</feature>
<feature type="non-terminal residue" evidence="2">
    <location>
        <position position="1"/>
    </location>
</feature>
<feature type="compositionally biased region" description="Low complexity" evidence="1">
    <location>
        <begin position="186"/>
        <end position="196"/>
    </location>
</feature>
<proteinExistence type="predicted"/>
<sequence length="320" mass="35481">DRRHPRRRPCRAAAEPLPARSGRRPRAAAAAADRRLHRRPGRGAAGAGDPLQPERRHRRRPEPRLRRSPQLRGRHRQRDVPAGVAEHVRLHPRIPGRGSRPGEHPGSCPLGRFQGQAARPLPRPPAVDDPDRARRPRLALDPRQRLQPDRLRAPAARPARHRLPARAALGGHERALAGLARPCPVDGPDGPRLADAPARDRDPPGRIDRDPAGRQGRRQRRRSRILPPARLDPDPAPAADHGGRSPLRDRLHLHRHDRRLHRHPRRPGRLDPGTGELGLLPGDRGRQPRPGGGDRALPVPGPGRRRRDDAPPCPPHGDGL</sequence>
<feature type="compositionally biased region" description="Basic residues" evidence="1">
    <location>
        <begin position="251"/>
        <end position="267"/>
    </location>
</feature>
<feature type="compositionally biased region" description="Basic residues" evidence="1">
    <location>
        <begin position="1"/>
        <end position="10"/>
    </location>
</feature>
<reference evidence="2" key="1">
    <citation type="submission" date="2020-02" db="EMBL/GenBank/DDBJ databases">
        <authorList>
            <person name="Meier V. D."/>
        </authorList>
    </citation>
    <scope>NUCLEOTIDE SEQUENCE</scope>
    <source>
        <strain evidence="2">AVDCRST_MAG59</strain>
    </source>
</reference>
<feature type="compositionally biased region" description="Low complexity" evidence="1">
    <location>
        <begin position="11"/>
        <end position="20"/>
    </location>
</feature>